<dbReference type="AlphaFoldDB" id="A0A6H0XLS5"/>
<feature type="compositionally biased region" description="Basic and acidic residues" evidence="1">
    <location>
        <begin position="13"/>
        <end position="43"/>
    </location>
</feature>
<gene>
    <name evidence="2" type="ORF">AMS68_001219</name>
</gene>
<name>A0A6H0XLS5_9PEZI</name>
<evidence type="ECO:0000256" key="1">
    <source>
        <dbReference type="SAM" id="MobiDB-lite"/>
    </source>
</evidence>
<proteinExistence type="predicted"/>
<feature type="region of interest" description="Disordered" evidence="1">
    <location>
        <begin position="1"/>
        <end position="44"/>
    </location>
</feature>
<sequence>MSDQKQDQQLSPEDQKILADAHANRDNPEHPAHKDHPKHHDFLKSIPSRLGGAAIFGAGATAGGDLVNGLINH</sequence>
<evidence type="ECO:0000313" key="2">
    <source>
        <dbReference type="EMBL" id="QIW95701.1"/>
    </source>
</evidence>
<accession>A0A6H0XLS5</accession>
<organism evidence="2 3">
    <name type="scientific">Peltaster fructicola</name>
    <dbReference type="NCBI Taxonomy" id="286661"/>
    <lineage>
        <taxon>Eukaryota</taxon>
        <taxon>Fungi</taxon>
        <taxon>Dikarya</taxon>
        <taxon>Ascomycota</taxon>
        <taxon>Pezizomycotina</taxon>
        <taxon>Dothideomycetes</taxon>
        <taxon>Dothideomycetes incertae sedis</taxon>
        <taxon>Peltaster</taxon>
    </lineage>
</organism>
<dbReference type="EMBL" id="CP051139">
    <property type="protein sequence ID" value="QIW95701.1"/>
    <property type="molecule type" value="Genomic_DNA"/>
</dbReference>
<dbReference type="Proteomes" id="UP000503462">
    <property type="component" value="Chromosome 1"/>
</dbReference>
<reference evidence="2 3" key="1">
    <citation type="journal article" date="2016" name="Sci. Rep.">
        <title>Peltaster fructicola genome reveals evolution from an invasive phytopathogen to an ectophytic parasite.</title>
        <authorList>
            <person name="Xu C."/>
            <person name="Chen H."/>
            <person name="Gleason M.L."/>
            <person name="Xu J.R."/>
            <person name="Liu H."/>
            <person name="Zhang R."/>
            <person name="Sun G."/>
        </authorList>
    </citation>
    <scope>NUCLEOTIDE SEQUENCE [LARGE SCALE GENOMIC DNA]</scope>
    <source>
        <strain evidence="2 3">LNHT1506</strain>
    </source>
</reference>
<keyword evidence="3" id="KW-1185">Reference proteome</keyword>
<evidence type="ECO:0000313" key="3">
    <source>
        <dbReference type="Proteomes" id="UP000503462"/>
    </source>
</evidence>
<protein>
    <submittedName>
        <fullName evidence="2">Uncharacterized protein</fullName>
    </submittedName>
</protein>